<comment type="pathway">
    <text evidence="2">Amino-acid biosynthesis; L-isoleucine biosynthesis; L-isoleucine from 2-oxobutanoate: step 4/4.</text>
</comment>
<evidence type="ECO:0000256" key="13">
    <source>
        <dbReference type="ARBA" id="ARBA00048798"/>
    </source>
</evidence>
<dbReference type="PANTHER" id="PTHR11825">
    <property type="entry name" value="SUBGROUP IIII AMINOTRANSFERASE"/>
    <property type="match status" value="1"/>
</dbReference>
<evidence type="ECO:0000256" key="12">
    <source>
        <dbReference type="ARBA" id="ARBA00048212"/>
    </source>
</evidence>
<dbReference type="Proteomes" id="UP000196581">
    <property type="component" value="Unassembled WGS sequence"/>
</dbReference>
<dbReference type="GO" id="GO:0052656">
    <property type="term" value="F:L-isoleucine-2-oxoglutarate transaminase activity"/>
    <property type="evidence" value="ECO:0007669"/>
    <property type="project" value="RHEA"/>
</dbReference>
<dbReference type="AlphaFoldDB" id="A0A1X6XJE6"/>
<dbReference type="UniPathway" id="UPA00049">
    <property type="reaction ID" value="UER00062"/>
</dbReference>
<dbReference type="UniPathway" id="UPA00048">
    <property type="reaction ID" value="UER00073"/>
</dbReference>
<keyword evidence="7 16" id="KW-0032">Aminotransferase</keyword>
<keyword evidence="11" id="KW-0100">Branched-chain amino acid biosynthesis</keyword>
<comment type="catalytic activity">
    <reaction evidence="14">
        <text>L-leucine + 2-oxoglutarate = 4-methyl-2-oxopentanoate + L-glutamate</text>
        <dbReference type="Rhea" id="RHEA:18321"/>
        <dbReference type="ChEBI" id="CHEBI:16810"/>
        <dbReference type="ChEBI" id="CHEBI:17865"/>
        <dbReference type="ChEBI" id="CHEBI:29985"/>
        <dbReference type="ChEBI" id="CHEBI:57427"/>
        <dbReference type="EC" id="2.6.1.42"/>
    </reaction>
</comment>
<evidence type="ECO:0000256" key="3">
    <source>
        <dbReference type="ARBA" id="ARBA00004931"/>
    </source>
</evidence>
<name>A0A1X6XJE6_9MICO</name>
<dbReference type="InterPro" id="IPR043131">
    <property type="entry name" value="BCAT-like_N"/>
</dbReference>
<dbReference type="InterPro" id="IPR033939">
    <property type="entry name" value="BCAT_family"/>
</dbReference>
<organism evidence="16 17">
    <name type="scientific">Brevibacterium yomogidense</name>
    <dbReference type="NCBI Taxonomy" id="946573"/>
    <lineage>
        <taxon>Bacteria</taxon>
        <taxon>Bacillati</taxon>
        <taxon>Actinomycetota</taxon>
        <taxon>Actinomycetes</taxon>
        <taxon>Micrococcales</taxon>
        <taxon>Brevibacteriaceae</taxon>
        <taxon>Brevibacterium</taxon>
    </lineage>
</organism>
<dbReference type="GO" id="GO:0052655">
    <property type="term" value="F:L-valine-2-oxoglutarate transaminase activity"/>
    <property type="evidence" value="ECO:0007669"/>
    <property type="project" value="RHEA"/>
</dbReference>
<dbReference type="RefSeq" id="WP_087008106.1">
    <property type="nucleotide sequence ID" value="NZ_FWFF01000017.1"/>
</dbReference>
<comment type="cofactor">
    <cofactor evidence="1">
        <name>pyridoxal 5'-phosphate</name>
        <dbReference type="ChEBI" id="CHEBI:597326"/>
    </cofactor>
</comment>
<evidence type="ECO:0000256" key="8">
    <source>
        <dbReference type="ARBA" id="ARBA00022605"/>
    </source>
</evidence>
<feature type="modified residue" description="N6-(pyridoxal phosphate)lysine" evidence="15">
    <location>
        <position position="203"/>
    </location>
</feature>
<proteinExistence type="inferred from homology"/>
<evidence type="ECO:0000256" key="6">
    <source>
        <dbReference type="ARBA" id="ARBA00013053"/>
    </source>
</evidence>
<evidence type="ECO:0000256" key="11">
    <source>
        <dbReference type="ARBA" id="ARBA00023304"/>
    </source>
</evidence>
<keyword evidence="9 16" id="KW-0808">Transferase</keyword>
<evidence type="ECO:0000256" key="9">
    <source>
        <dbReference type="ARBA" id="ARBA00022679"/>
    </source>
</evidence>
<dbReference type="PANTHER" id="PTHR11825:SF44">
    <property type="entry name" value="BRANCHED-CHAIN-AMINO-ACID AMINOTRANSFERASE"/>
    <property type="match status" value="1"/>
</dbReference>
<comment type="pathway">
    <text evidence="4">Amino-acid biosynthesis; L-leucine biosynthesis; L-leucine from 3-methyl-2-oxobutanoate: step 4/4.</text>
</comment>
<evidence type="ECO:0000313" key="16">
    <source>
        <dbReference type="EMBL" id="SLM99435.1"/>
    </source>
</evidence>
<dbReference type="UniPathway" id="UPA00047">
    <property type="reaction ID" value="UER00058"/>
</dbReference>
<dbReference type="GO" id="GO:0009098">
    <property type="term" value="P:L-leucine biosynthetic process"/>
    <property type="evidence" value="ECO:0007669"/>
    <property type="project" value="UniProtKB-UniPathway"/>
</dbReference>
<dbReference type="Gene3D" id="3.20.10.10">
    <property type="entry name" value="D-amino Acid Aminotransferase, subunit A, domain 2"/>
    <property type="match status" value="1"/>
</dbReference>
<dbReference type="InterPro" id="IPR036038">
    <property type="entry name" value="Aminotransferase-like"/>
</dbReference>
<dbReference type="GO" id="GO:0052654">
    <property type="term" value="F:L-leucine-2-oxoglutarate transaminase activity"/>
    <property type="evidence" value="ECO:0007669"/>
    <property type="project" value="RHEA"/>
</dbReference>
<comment type="pathway">
    <text evidence="3">Amino-acid biosynthesis; L-valine biosynthesis; L-valine from pyruvate: step 4/4.</text>
</comment>
<dbReference type="Gene3D" id="3.30.470.10">
    <property type="match status" value="1"/>
</dbReference>
<evidence type="ECO:0000256" key="10">
    <source>
        <dbReference type="ARBA" id="ARBA00022898"/>
    </source>
</evidence>
<dbReference type="InterPro" id="IPR043132">
    <property type="entry name" value="BCAT-like_C"/>
</dbReference>
<dbReference type="CDD" id="cd01557">
    <property type="entry name" value="BCAT_beta_family"/>
    <property type="match status" value="1"/>
</dbReference>
<dbReference type="PIRSF" id="PIRSF006468">
    <property type="entry name" value="BCAT1"/>
    <property type="match status" value="1"/>
</dbReference>
<evidence type="ECO:0000256" key="15">
    <source>
        <dbReference type="PIRSR" id="PIRSR006468-1"/>
    </source>
</evidence>
<dbReference type="NCBIfam" id="NF009897">
    <property type="entry name" value="PRK13357.1"/>
    <property type="match status" value="1"/>
</dbReference>
<evidence type="ECO:0000256" key="14">
    <source>
        <dbReference type="ARBA" id="ARBA00049229"/>
    </source>
</evidence>
<evidence type="ECO:0000256" key="1">
    <source>
        <dbReference type="ARBA" id="ARBA00001933"/>
    </source>
</evidence>
<dbReference type="EMBL" id="FWFF01000017">
    <property type="protein sequence ID" value="SLM99435.1"/>
    <property type="molecule type" value="Genomic_DNA"/>
</dbReference>
<comment type="catalytic activity">
    <reaction evidence="12">
        <text>L-valine + 2-oxoglutarate = 3-methyl-2-oxobutanoate + L-glutamate</text>
        <dbReference type="Rhea" id="RHEA:24813"/>
        <dbReference type="ChEBI" id="CHEBI:11851"/>
        <dbReference type="ChEBI" id="CHEBI:16810"/>
        <dbReference type="ChEBI" id="CHEBI:29985"/>
        <dbReference type="ChEBI" id="CHEBI:57762"/>
        <dbReference type="EC" id="2.6.1.42"/>
    </reaction>
</comment>
<evidence type="ECO:0000256" key="7">
    <source>
        <dbReference type="ARBA" id="ARBA00022576"/>
    </source>
</evidence>
<sequence>MTTFALQKNPQPQSETVRNAILGAPVFGTQFTDHMAHIRFTEEQGWHNHEVVSYGPLALDPAAAVLHYAQEIFEGLKAYRHADGSVWTFRPDRNADRMNSSAARMALPPMDGDDFVDSLRALVEQDAAWVPTPKDDADEVSLYLRPFMISAERFLGLRPTQQADYYVIASPAAAYFSGGIKPVSIWLSQNLKRSGAGGTGFAKTGGNYAASTAAMIEASSKGCQQVMFTDAVDGTHLEELGGMNLMLVTSDGKLLTPPVSETILDGVTRRSVLDLASGLGLTPEERPITVEEWRTGAADGTIVEAFACGTAAAITPIGKLVTDDWTVDHGETPGETTMAMRRTLLDIQYGRAEAPEGWMVKLA</sequence>
<evidence type="ECO:0000256" key="4">
    <source>
        <dbReference type="ARBA" id="ARBA00005072"/>
    </source>
</evidence>
<keyword evidence="8" id="KW-0028">Amino-acid biosynthesis</keyword>
<dbReference type="Pfam" id="PF01063">
    <property type="entry name" value="Aminotran_4"/>
    <property type="match status" value="1"/>
</dbReference>
<dbReference type="GO" id="GO:0009099">
    <property type="term" value="P:L-valine biosynthetic process"/>
    <property type="evidence" value="ECO:0007669"/>
    <property type="project" value="UniProtKB-UniPathway"/>
</dbReference>
<comment type="catalytic activity">
    <reaction evidence="13">
        <text>L-isoleucine + 2-oxoglutarate = (S)-3-methyl-2-oxopentanoate + L-glutamate</text>
        <dbReference type="Rhea" id="RHEA:24801"/>
        <dbReference type="ChEBI" id="CHEBI:16810"/>
        <dbReference type="ChEBI" id="CHEBI:29985"/>
        <dbReference type="ChEBI" id="CHEBI:35146"/>
        <dbReference type="ChEBI" id="CHEBI:58045"/>
        <dbReference type="EC" id="2.6.1.42"/>
    </reaction>
</comment>
<keyword evidence="17" id="KW-1185">Reference proteome</keyword>
<keyword evidence="10" id="KW-0663">Pyridoxal phosphate</keyword>
<dbReference type="EC" id="2.6.1.42" evidence="6"/>
<evidence type="ECO:0000313" key="17">
    <source>
        <dbReference type="Proteomes" id="UP000196581"/>
    </source>
</evidence>
<comment type="similarity">
    <text evidence="5">Belongs to the class-IV pyridoxal-phosphate-dependent aminotransferase family.</text>
</comment>
<gene>
    <name evidence="16" type="ORF">FM105_11055</name>
</gene>
<evidence type="ECO:0000256" key="5">
    <source>
        <dbReference type="ARBA" id="ARBA00009320"/>
    </source>
</evidence>
<dbReference type="InterPro" id="IPR001544">
    <property type="entry name" value="Aminotrans_IV"/>
</dbReference>
<accession>A0A1X6XJE6</accession>
<reference evidence="17" key="1">
    <citation type="submission" date="2017-02" db="EMBL/GenBank/DDBJ databases">
        <authorList>
            <person name="Dridi B."/>
        </authorList>
    </citation>
    <scope>NUCLEOTIDE SEQUENCE [LARGE SCALE GENOMIC DNA]</scope>
    <source>
        <strain evidence="17">B Co 03.10</strain>
    </source>
</reference>
<dbReference type="SUPFAM" id="SSF56752">
    <property type="entry name" value="D-aminoacid aminotransferase-like PLP-dependent enzymes"/>
    <property type="match status" value="1"/>
</dbReference>
<dbReference type="InterPro" id="IPR005786">
    <property type="entry name" value="B_amino_transII"/>
</dbReference>
<evidence type="ECO:0000256" key="2">
    <source>
        <dbReference type="ARBA" id="ARBA00004824"/>
    </source>
</evidence>
<dbReference type="GO" id="GO:0009097">
    <property type="term" value="P:isoleucine biosynthetic process"/>
    <property type="evidence" value="ECO:0007669"/>
    <property type="project" value="UniProtKB-UniPathway"/>
</dbReference>
<protein>
    <recommendedName>
        <fullName evidence="6">branched-chain-amino-acid transaminase</fullName>
        <ecNumber evidence="6">2.6.1.42</ecNumber>
    </recommendedName>
</protein>
<dbReference type="NCBIfam" id="TIGR01123">
    <property type="entry name" value="ilvE_II"/>
    <property type="match status" value="1"/>
</dbReference>